<feature type="signal peptide" evidence="1">
    <location>
        <begin position="1"/>
        <end position="37"/>
    </location>
</feature>
<organism evidence="2 3">
    <name type="scientific">Mycobacterium dioxanotrophicus</name>
    <dbReference type="NCBI Taxonomy" id="482462"/>
    <lineage>
        <taxon>Bacteria</taxon>
        <taxon>Bacillati</taxon>
        <taxon>Actinomycetota</taxon>
        <taxon>Actinomycetes</taxon>
        <taxon>Mycobacteriales</taxon>
        <taxon>Mycobacteriaceae</taxon>
        <taxon>Mycobacterium</taxon>
    </lineage>
</organism>
<proteinExistence type="predicted"/>
<dbReference type="EMBL" id="CP020809">
    <property type="protein sequence ID" value="ART68826.1"/>
    <property type="molecule type" value="Genomic_DNA"/>
</dbReference>
<protein>
    <recommendedName>
        <fullName evidence="4">Sulfur globule protein</fullName>
    </recommendedName>
</protein>
<evidence type="ECO:0000313" key="3">
    <source>
        <dbReference type="Proteomes" id="UP000195331"/>
    </source>
</evidence>
<reference evidence="2 3" key="1">
    <citation type="submission" date="2017-04" db="EMBL/GenBank/DDBJ databases">
        <title>Whole Genome Sequence of 1,4-Dioxane Degrading Bacterium Mycobacterium dioxanotrophicus PH-06.</title>
        <authorList>
            <person name="He Y."/>
        </authorList>
    </citation>
    <scope>NUCLEOTIDE SEQUENCE [LARGE SCALE GENOMIC DNA]</scope>
    <source>
        <strain evidence="2 3">PH-06</strain>
    </source>
</reference>
<keyword evidence="1" id="KW-0732">Signal</keyword>
<evidence type="ECO:0000313" key="2">
    <source>
        <dbReference type="EMBL" id="ART68826.1"/>
    </source>
</evidence>
<feature type="chain" id="PRO_5013027814" description="Sulfur globule protein" evidence="1">
    <location>
        <begin position="38"/>
        <end position="95"/>
    </location>
</feature>
<sequence>MNEVAPPMNLKRIFAKAAIAGGLCIAALGLSTGVGHAAPASQDLSTTTFVQGWGWGHHGWGPGWGQPWYWGPPPPPPPPPWGYPAYAGWGGGWGC</sequence>
<dbReference type="AlphaFoldDB" id="A0A1Y0C155"/>
<dbReference type="KEGG" id="mdx:BTO20_09700"/>
<evidence type="ECO:0008006" key="4">
    <source>
        <dbReference type="Google" id="ProtNLM"/>
    </source>
</evidence>
<evidence type="ECO:0000256" key="1">
    <source>
        <dbReference type="SAM" id="SignalP"/>
    </source>
</evidence>
<gene>
    <name evidence="2" type="ORF">BTO20_09700</name>
</gene>
<accession>A0A1Y0C155</accession>
<dbReference type="Proteomes" id="UP000195331">
    <property type="component" value="Chromosome"/>
</dbReference>
<name>A0A1Y0C155_9MYCO</name>
<keyword evidence="3" id="KW-1185">Reference proteome</keyword>